<dbReference type="PANTHER" id="PTHR47235">
    <property type="entry name" value="BLR6548 PROTEIN"/>
    <property type="match status" value="1"/>
</dbReference>
<protein>
    <submittedName>
        <fullName evidence="5">Branched-chain amino acid ABC transporter substrate-binding protein</fullName>
    </submittedName>
</protein>
<feature type="chain" id="PRO_5039672341" evidence="3">
    <location>
        <begin position="23"/>
        <end position="412"/>
    </location>
</feature>
<evidence type="ECO:0000256" key="3">
    <source>
        <dbReference type="SAM" id="SignalP"/>
    </source>
</evidence>
<accession>A0A2I2KQ76</accession>
<organism evidence="5 6">
    <name type="scientific">Frankia canadensis</name>
    <dbReference type="NCBI Taxonomy" id="1836972"/>
    <lineage>
        <taxon>Bacteria</taxon>
        <taxon>Bacillati</taxon>
        <taxon>Actinomycetota</taxon>
        <taxon>Actinomycetes</taxon>
        <taxon>Frankiales</taxon>
        <taxon>Frankiaceae</taxon>
        <taxon>Frankia</taxon>
    </lineage>
</organism>
<dbReference type="Gene3D" id="3.40.50.2300">
    <property type="match status" value="2"/>
</dbReference>
<feature type="signal peptide" evidence="3">
    <location>
        <begin position="1"/>
        <end position="22"/>
    </location>
</feature>
<dbReference type="AlphaFoldDB" id="A0A2I2KQ76"/>
<dbReference type="PANTHER" id="PTHR47235:SF1">
    <property type="entry name" value="BLR6548 PROTEIN"/>
    <property type="match status" value="1"/>
</dbReference>
<dbReference type="OrthoDB" id="3204832at2"/>
<gene>
    <name evidence="5" type="ORF">FRACA_200052</name>
</gene>
<evidence type="ECO:0000313" key="6">
    <source>
        <dbReference type="Proteomes" id="UP000234331"/>
    </source>
</evidence>
<keyword evidence="6" id="KW-1185">Reference proteome</keyword>
<evidence type="ECO:0000256" key="1">
    <source>
        <dbReference type="ARBA" id="ARBA00010062"/>
    </source>
</evidence>
<reference evidence="5 6" key="1">
    <citation type="submission" date="2017-06" db="EMBL/GenBank/DDBJ databases">
        <authorList>
            <person name="Kim H.J."/>
            <person name="Triplett B.A."/>
        </authorList>
    </citation>
    <scope>NUCLEOTIDE SEQUENCE [LARGE SCALE GENOMIC DNA]</scope>
    <source>
        <strain evidence="5">FRACA_ARgP5</strain>
    </source>
</reference>
<evidence type="ECO:0000259" key="4">
    <source>
        <dbReference type="Pfam" id="PF13458"/>
    </source>
</evidence>
<comment type="similarity">
    <text evidence="1">Belongs to the leucine-binding protein family.</text>
</comment>
<dbReference type="InterPro" id="IPR028082">
    <property type="entry name" value="Peripla_BP_I"/>
</dbReference>
<dbReference type="SUPFAM" id="SSF53822">
    <property type="entry name" value="Periplasmic binding protein-like I"/>
    <property type="match status" value="1"/>
</dbReference>
<sequence length="412" mass="42492">MGHRWRALVAAAALGWTAATLAACGTSPSTADVAGSRRCAATASVTDTAINLGLLYSGSGVGADPSIQFRAGVDARLDEQNAQGGINGRHVAYDLQNDESRPEMNLVVGRRLAEEKQVLSILQFSVAPTGAADLLDKAGIATVEGVVPNPVNHSNVFSYSRPLSQQPPSSNWGEFIAQHGGRRALTVSVEFSEATQALAGFAAQSLRAAGINVVGTLQAPGSGFDTAAFGARIRATGADSIIAFVPASIFYQMVAGARAAGVNLTVALGNIATYDPTALAGVGAAAAGAYSFLDYAPFEIDSPAHRRFQTAMNLYSPQAAGHPQGVSLIGWISADLLLRGLEAAGPCPTRQTVLDGLRSVQNYNADGLLPAPISLRSGIGAIAPCYDYVQVNQAGTGFDVVRPAPQCGRILS</sequence>
<keyword evidence="2 3" id="KW-0732">Signal</keyword>
<feature type="domain" description="Leucine-binding protein" evidence="4">
    <location>
        <begin position="50"/>
        <end position="395"/>
    </location>
</feature>
<name>A0A2I2KQ76_9ACTN</name>
<evidence type="ECO:0000313" key="5">
    <source>
        <dbReference type="EMBL" id="SNQ47814.1"/>
    </source>
</evidence>
<dbReference type="RefSeq" id="WP_101831591.1">
    <property type="nucleotide sequence ID" value="NZ_FZMO01000113.1"/>
</dbReference>
<dbReference type="Pfam" id="PF13458">
    <property type="entry name" value="Peripla_BP_6"/>
    <property type="match status" value="1"/>
</dbReference>
<proteinExistence type="inferred from homology"/>
<dbReference type="CDD" id="cd06341">
    <property type="entry name" value="PBP1_ABC_ligand_binding-like"/>
    <property type="match status" value="1"/>
</dbReference>
<dbReference type="Proteomes" id="UP000234331">
    <property type="component" value="Unassembled WGS sequence"/>
</dbReference>
<dbReference type="EMBL" id="FZMO01000113">
    <property type="protein sequence ID" value="SNQ47814.1"/>
    <property type="molecule type" value="Genomic_DNA"/>
</dbReference>
<dbReference type="InterPro" id="IPR028081">
    <property type="entry name" value="Leu-bd"/>
</dbReference>
<dbReference type="PROSITE" id="PS51257">
    <property type="entry name" value="PROKAR_LIPOPROTEIN"/>
    <property type="match status" value="1"/>
</dbReference>
<evidence type="ECO:0000256" key="2">
    <source>
        <dbReference type="ARBA" id="ARBA00022729"/>
    </source>
</evidence>